<sequence>MVSRFIINSKRFCYGVKGVQDMDGNTNCVEMSISRNEIMRNSNDNDAILSESEKKLLIEIDSKAYAKPLKNCDLKTCLTTVANDVNVHEDVNLFPQYNGELFNTNLISTIDNERINDKTIDKDGRNVERISKACENKNQTDKSASSGESMTLANNIHNSKVILPTRNQIKRKFVKELLKRRRKDARVLKKDRIIEVKGPYKGNNAALNNIFFDIFSKVKEISNINTTKETIEAGRKFFAFACGTPLSSSTNNLNVNKTSSLDEDSDYDMISFVKRMKDDENKKSVTGSSNINPQHLNNENNNVNHFYEIPKTKDKTLLEIMTNGLPNNNIVSKDFKKSSKDKQTNKDHSENVHTFPYSASQFNISYVNESSKYFNNFENSNNVNLSNNNYENLNNTKDGVIFYNQYQKINNYKQQQATHEYPNVSMCNKINELHVPDQSSNIKPMKHQKNKMNISPLATSTQPFEPINMTDLYGNMVPPVQFEEYAIYNNVENANETITNSSYQQISNSVFTHHDYGKQFSQINHQTFNSQNFEMSVGNYSEINNDYHMNYQNNYINVQRQNNYYNNNYEYFNNLGNNNDNSITFQSYFGNRNISQEEAITQPYNINTCLNENIQTEYNNYQYFNGVYDNTTMQRFPQDQNTYSNNNTNDLNLQNYQNMTGNQDEYAVYNYSNNTF</sequence>
<keyword evidence="2" id="KW-1185">Reference proteome</keyword>
<accession>A0A0N5A3A9</accession>
<dbReference type="WBParaSite" id="PTRK_0001611500.1">
    <property type="protein sequence ID" value="PTRK_0001611500.1"/>
    <property type="gene ID" value="PTRK_0001611500"/>
</dbReference>
<evidence type="ECO:0000313" key="3">
    <source>
        <dbReference type="WBParaSite" id="PTRK_0001611500.1"/>
    </source>
</evidence>
<name>A0A0N5A3A9_PARTI</name>
<proteinExistence type="predicted"/>
<reference evidence="3" key="1">
    <citation type="submission" date="2017-02" db="UniProtKB">
        <authorList>
            <consortium name="WormBaseParasite"/>
        </authorList>
    </citation>
    <scope>IDENTIFICATION</scope>
</reference>
<feature type="region of interest" description="Disordered" evidence="1">
    <location>
        <begin position="331"/>
        <end position="351"/>
    </location>
</feature>
<evidence type="ECO:0000256" key="1">
    <source>
        <dbReference type="SAM" id="MobiDB-lite"/>
    </source>
</evidence>
<dbReference type="Proteomes" id="UP000038045">
    <property type="component" value="Unplaced"/>
</dbReference>
<protein>
    <submittedName>
        <fullName evidence="3">Transcription factor with AP2 domain(S)</fullName>
    </submittedName>
</protein>
<organism evidence="2 3">
    <name type="scientific">Parastrongyloides trichosuri</name>
    <name type="common">Possum-specific nematode worm</name>
    <dbReference type="NCBI Taxonomy" id="131310"/>
    <lineage>
        <taxon>Eukaryota</taxon>
        <taxon>Metazoa</taxon>
        <taxon>Ecdysozoa</taxon>
        <taxon>Nematoda</taxon>
        <taxon>Chromadorea</taxon>
        <taxon>Rhabditida</taxon>
        <taxon>Tylenchina</taxon>
        <taxon>Panagrolaimomorpha</taxon>
        <taxon>Strongyloidoidea</taxon>
        <taxon>Strongyloididae</taxon>
        <taxon>Parastrongyloides</taxon>
    </lineage>
</organism>
<dbReference type="AlphaFoldDB" id="A0A0N5A3A9"/>
<evidence type="ECO:0000313" key="2">
    <source>
        <dbReference type="Proteomes" id="UP000038045"/>
    </source>
</evidence>
<feature type="compositionally biased region" description="Basic and acidic residues" evidence="1">
    <location>
        <begin position="333"/>
        <end position="351"/>
    </location>
</feature>